<dbReference type="Pfam" id="PF00072">
    <property type="entry name" value="Response_reg"/>
    <property type="match status" value="1"/>
</dbReference>
<organism evidence="3 4">
    <name type="scientific">Sporocytophaga myxococcoides</name>
    <dbReference type="NCBI Taxonomy" id="153721"/>
    <lineage>
        <taxon>Bacteria</taxon>
        <taxon>Pseudomonadati</taxon>
        <taxon>Bacteroidota</taxon>
        <taxon>Cytophagia</taxon>
        <taxon>Cytophagales</taxon>
        <taxon>Cytophagaceae</taxon>
        <taxon>Sporocytophaga</taxon>
    </lineage>
</organism>
<evidence type="ECO:0000313" key="4">
    <source>
        <dbReference type="Proteomes" id="UP000030185"/>
    </source>
</evidence>
<evidence type="ECO:0000313" key="3">
    <source>
        <dbReference type="EMBL" id="GAL83050.1"/>
    </source>
</evidence>
<protein>
    <submittedName>
        <fullName evidence="3">Response regulator receiver</fullName>
    </submittedName>
</protein>
<comment type="caution">
    <text evidence="3">The sequence shown here is derived from an EMBL/GenBank/DDBJ whole genome shotgun (WGS) entry which is preliminary data.</text>
</comment>
<reference evidence="3 4" key="1">
    <citation type="submission" date="2014-09" db="EMBL/GenBank/DDBJ databases">
        <title>Sporocytophaga myxococcoides PG-01 genome sequencing.</title>
        <authorList>
            <person name="Liu L."/>
            <person name="Gao P.J."/>
            <person name="Chen G.J."/>
            <person name="Wang L.S."/>
        </authorList>
    </citation>
    <scope>NUCLEOTIDE SEQUENCE [LARGE SCALE GENOMIC DNA]</scope>
    <source>
        <strain evidence="3 4">PG-01</strain>
    </source>
</reference>
<dbReference type="InterPro" id="IPR052893">
    <property type="entry name" value="TCS_response_regulator"/>
</dbReference>
<dbReference type="SUPFAM" id="SSF52172">
    <property type="entry name" value="CheY-like"/>
    <property type="match status" value="1"/>
</dbReference>
<dbReference type="SMART" id="SM00448">
    <property type="entry name" value="REC"/>
    <property type="match status" value="1"/>
</dbReference>
<dbReference type="RefSeq" id="WP_045457397.1">
    <property type="nucleotide sequence ID" value="NZ_BBLT01000001.1"/>
</dbReference>
<sequence>MKRIKSILLVDDDSINNFINEKLIKRLNVADEVKIVLNGEEALNLLQEIISSGQKCPELILLDINMPVMDGFEFLEAYKTLDFPDKKSVVIVMLTTSTNPLDIKKLNDSGVFGYVNKPLTDEKFSSILNEHFVIN</sequence>
<evidence type="ECO:0000259" key="2">
    <source>
        <dbReference type="PROSITE" id="PS50110"/>
    </source>
</evidence>
<name>A0A098L8G5_9BACT</name>
<dbReference type="PANTHER" id="PTHR44520:SF2">
    <property type="entry name" value="RESPONSE REGULATOR RCP1"/>
    <property type="match status" value="1"/>
</dbReference>
<keyword evidence="1" id="KW-0597">Phosphoprotein</keyword>
<keyword evidence="4" id="KW-1185">Reference proteome</keyword>
<accession>A0A098L8G5</accession>
<dbReference type="OrthoDB" id="1524091at2"/>
<proteinExistence type="predicted"/>
<dbReference type="STRING" id="153721.MYP_276"/>
<dbReference type="InterPro" id="IPR011006">
    <property type="entry name" value="CheY-like_superfamily"/>
</dbReference>
<dbReference type="Proteomes" id="UP000030185">
    <property type="component" value="Unassembled WGS sequence"/>
</dbReference>
<dbReference type="AlphaFoldDB" id="A0A098L8G5"/>
<evidence type="ECO:0000256" key="1">
    <source>
        <dbReference type="PROSITE-ProRule" id="PRU00169"/>
    </source>
</evidence>
<feature type="modified residue" description="4-aspartylphosphate" evidence="1">
    <location>
        <position position="63"/>
    </location>
</feature>
<dbReference type="Gene3D" id="3.40.50.2300">
    <property type="match status" value="1"/>
</dbReference>
<dbReference type="EMBL" id="BBLT01000001">
    <property type="protein sequence ID" value="GAL83050.1"/>
    <property type="molecule type" value="Genomic_DNA"/>
</dbReference>
<dbReference type="PANTHER" id="PTHR44520">
    <property type="entry name" value="RESPONSE REGULATOR RCP1-RELATED"/>
    <property type="match status" value="1"/>
</dbReference>
<dbReference type="InterPro" id="IPR001789">
    <property type="entry name" value="Sig_transdc_resp-reg_receiver"/>
</dbReference>
<dbReference type="GO" id="GO:0000160">
    <property type="term" value="P:phosphorelay signal transduction system"/>
    <property type="evidence" value="ECO:0007669"/>
    <property type="project" value="InterPro"/>
</dbReference>
<feature type="domain" description="Response regulatory" evidence="2">
    <location>
        <begin position="6"/>
        <end position="132"/>
    </location>
</feature>
<gene>
    <name evidence="3" type="ORF">MYP_276</name>
</gene>
<dbReference type="eggNOG" id="COG0784">
    <property type="taxonomic scope" value="Bacteria"/>
</dbReference>
<dbReference type="PROSITE" id="PS50110">
    <property type="entry name" value="RESPONSE_REGULATORY"/>
    <property type="match status" value="1"/>
</dbReference>